<accession>A0ABP7SE54</accession>
<gene>
    <name evidence="1" type="ORF">GCM10022408_23580</name>
</gene>
<protein>
    <submittedName>
        <fullName evidence="1">Uncharacterized protein</fullName>
    </submittedName>
</protein>
<organism evidence="1 2">
    <name type="scientific">Hymenobacter fastidiosus</name>
    <dbReference type="NCBI Taxonomy" id="486264"/>
    <lineage>
        <taxon>Bacteria</taxon>
        <taxon>Pseudomonadati</taxon>
        <taxon>Bacteroidota</taxon>
        <taxon>Cytophagia</taxon>
        <taxon>Cytophagales</taxon>
        <taxon>Hymenobacteraceae</taxon>
        <taxon>Hymenobacter</taxon>
    </lineage>
</organism>
<proteinExistence type="predicted"/>
<dbReference type="EMBL" id="BAABDJ010000024">
    <property type="protein sequence ID" value="GAA4010541.1"/>
    <property type="molecule type" value="Genomic_DNA"/>
</dbReference>
<name>A0ABP7SE54_9BACT</name>
<reference evidence="2" key="1">
    <citation type="journal article" date="2019" name="Int. J. Syst. Evol. Microbiol.">
        <title>The Global Catalogue of Microorganisms (GCM) 10K type strain sequencing project: providing services to taxonomists for standard genome sequencing and annotation.</title>
        <authorList>
            <consortium name="The Broad Institute Genomics Platform"/>
            <consortium name="The Broad Institute Genome Sequencing Center for Infectious Disease"/>
            <person name="Wu L."/>
            <person name="Ma J."/>
        </authorList>
    </citation>
    <scope>NUCLEOTIDE SEQUENCE [LARGE SCALE GENOMIC DNA]</scope>
    <source>
        <strain evidence="2">JCM 17224</strain>
    </source>
</reference>
<dbReference type="Proteomes" id="UP001500567">
    <property type="component" value="Unassembled WGS sequence"/>
</dbReference>
<evidence type="ECO:0000313" key="2">
    <source>
        <dbReference type="Proteomes" id="UP001500567"/>
    </source>
</evidence>
<evidence type="ECO:0000313" key="1">
    <source>
        <dbReference type="EMBL" id="GAA4010541.1"/>
    </source>
</evidence>
<sequence length="113" mass="11514">MSTFYARVMTAIMIFGPGQRVRHLSYRLRPLHGPGGGSGIGRSFGGAGAGGLPSGYCRTLGGALGYVGGSRTVGSRFSGRRRTCGGVYRRSGTGGGGLRARGLAGLDFSQSAL</sequence>
<keyword evidence="2" id="KW-1185">Reference proteome</keyword>
<comment type="caution">
    <text evidence="1">The sequence shown here is derived from an EMBL/GenBank/DDBJ whole genome shotgun (WGS) entry which is preliminary data.</text>
</comment>